<reference evidence="2 3" key="1">
    <citation type="submission" date="2019-05" db="EMBL/GenBank/DDBJ databases">
        <authorList>
            <person name="Qu J.-H."/>
        </authorList>
    </citation>
    <scope>NUCLEOTIDE SEQUENCE [LARGE SCALE GENOMIC DNA]</scope>
    <source>
        <strain evidence="2 3">NS28</strain>
    </source>
</reference>
<feature type="transmembrane region" description="Helical" evidence="1">
    <location>
        <begin position="63"/>
        <end position="90"/>
    </location>
</feature>
<dbReference type="Proteomes" id="UP000323994">
    <property type="component" value="Unassembled WGS sequence"/>
</dbReference>
<feature type="transmembrane region" description="Helical" evidence="1">
    <location>
        <begin position="6"/>
        <end position="27"/>
    </location>
</feature>
<keyword evidence="1" id="KW-0812">Transmembrane</keyword>
<protein>
    <submittedName>
        <fullName evidence="2">Uncharacterized protein</fullName>
    </submittedName>
</protein>
<keyword evidence="3" id="KW-1185">Reference proteome</keyword>
<dbReference type="AlphaFoldDB" id="A0A5M8R047"/>
<organism evidence="2 3">
    <name type="scientific">Dyadobacter flavalbus</name>
    <dbReference type="NCBI Taxonomy" id="2579942"/>
    <lineage>
        <taxon>Bacteria</taxon>
        <taxon>Pseudomonadati</taxon>
        <taxon>Bacteroidota</taxon>
        <taxon>Cytophagia</taxon>
        <taxon>Cytophagales</taxon>
        <taxon>Spirosomataceae</taxon>
        <taxon>Dyadobacter</taxon>
    </lineage>
</organism>
<name>A0A5M8R047_9BACT</name>
<dbReference type="RefSeq" id="WP_139010216.1">
    <property type="nucleotide sequence ID" value="NZ_VBSN01000006.1"/>
</dbReference>
<proteinExistence type="predicted"/>
<evidence type="ECO:0000313" key="3">
    <source>
        <dbReference type="Proteomes" id="UP000323994"/>
    </source>
</evidence>
<dbReference type="EMBL" id="VBSN01000006">
    <property type="protein sequence ID" value="KAA6441837.1"/>
    <property type="molecule type" value="Genomic_DNA"/>
</dbReference>
<feature type="transmembrane region" description="Helical" evidence="1">
    <location>
        <begin position="39"/>
        <end position="57"/>
    </location>
</feature>
<keyword evidence="1" id="KW-1133">Transmembrane helix</keyword>
<gene>
    <name evidence="2" type="ORF">FEM33_00795</name>
</gene>
<comment type="caution">
    <text evidence="2">The sequence shown here is derived from an EMBL/GenBank/DDBJ whole genome shotgun (WGS) entry which is preliminary data.</text>
</comment>
<evidence type="ECO:0000256" key="1">
    <source>
        <dbReference type="SAM" id="Phobius"/>
    </source>
</evidence>
<sequence length="100" mass="11016">MFWFKAGVIINGIGILLVIANAIYDIVTLSDKYNSINGTLNFLGLALIIIIATAFSLKLTGKLVIANIILWIPAAPLLLFLIFSALYMIVTAFSNNKDWR</sequence>
<accession>A0A5M8R047</accession>
<evidence type="ECO:0000313" key="2">
    <source>
        <dbReference type="EMBL" id="KAA6441837.1"/>
    </source>
</evidence>
<keyword evidence="1" id="KW-0472">Membrane</keyword>